<dbReference type="OrthoDB" id="435881at2759"/>
<keyword evidence="3" id="KW-0539">Nucleus</keyword>
<dbReference type="GO" id="GO:0003677">
    <property type="term" value="F:DNA binding"/>
    <property type="evidence" value="ECO:0007669"/>
    <property type="project" value="InterPro"/>
</dbReference>
<dbReference type="AlphaFoldDB" id="A0A8K0TD62"/>
<evidence type="ECO:0000313" key="6">
    <source>
        <dbReference type="Proteomes" id="UP000813385"/>
    </source>
</evidence>
<sequence length="383" mass="44002">MRHEECMLELGESQDVLSAYYRLGYEQASARAGFMEATSLMTMQAHILYLSALRGEADPRAMWAMMGLAARAAQSFGLHRDGGHWGHLTPFAVEMRRRLWWQLLDLDARISEDNGRSPLIAETRFDTQMPLNVHDTDLDRKMQELPDSRTGITNVTISLIRFEVTNLLRRVLLGLEDDKQTFKNSGESWVEQAQQWIEKTYLTDLDTSQPFAYIVATYARLIVSKMWLVIYAPSTKRHEATEINSDISAKLFMSSVEAIEEGNRLHGDPHVGPYAWYLERDVQWHSMIVLLSELCRNSSGNLVDRAWTAIEVLVRDRFLGEKGSAQQQVLLWQLVRRLLIKARMTRERKFLEESLKGGEVYGYRLKPLDSHPAIDALLANERT</sequence>
<feature type="domain" description="Xylanolytic transcriptional activator regulatory" evidence="4">
    <location>
        <begin position="62"/>
        <end position="136"/>
    </location>
</feature>
<reference evidence="5" key="1">
    <citation type="journal article" date="2021" name="Nat. Commun.">
        <title>Genetic determinants of endophytism in the Arabidopsis root mycobiome.</title>
        <authorList>
            <person name="Mesny F."/>
            <person name="Miyauchi S."/>
            <person name="Thiergart T."/>
            <person name="Pickel B."/>
            <person name="Atanasova L."/>
            <person name="Karlsson M."/>
            <person name="Huettel B."/>
            <person name="Barry K.W."/>
            <person name="Haridas S."/>
            <person name="Chen C."/>
            <person name="Bauer D."/>
            <person name="Andreopoulos W."/>
            <person name="Pangilinan J."/>
            <person name="LaButti K."/>
            <person name="Riley R."/>
            <person name="Lipzen A."/>
            <person name="Clum A."/>
            <person name="Drula E."/>
            <person name="Henrissat B."/>
            <person name="Kohler A."/>
            <person name="Grigoriev I.V."/>
            <person name="Martin F.M."/>
            <person name="Hacquard S."/>
        </authorList>
    </citation>
    <scope>NUCLEOTIDE SEQUENCE</scope>
    <source>
        <strain evidence="5">MPI-CAGE-AT-0016</strain>
    </source>
</reference>
<dbReference type="PANTHER" id="PTHR31001:SF50">
    <property type="entry name" value="ZN(II)2CYS6 TRANSCRIPTION FACTOR (EUROFUNG)"/>
    <property type="match status" value="1"/>
</dbReference>
<keyword evidence="6" id="KW-1185">Reference proteome</keyword>
<evidence type="ECO:0000259" key="4">
    <source>
        <dbReference type="SMART" id="SM00906"/>
    </source>
</evidence>
<comment type="caution">
    <text evidence="5">The sequence shown here is derived from an EMBL/GenBank/DDBJ whole genome shotgun (WGS) entry which is preliminary data.</text>
</comment>
<protein>
    <recommendedName>
        <fullName evidence="4">Xylanolytic transcriptional activator regulatory domain-containing protein</fullName>
    </recommendedName>
</protein>
<dbReference type="InterPro" id="IPR007219">
    <property type="entry name" value="XnlR_reg_dom"/>
</dbReference>
<evidence type="ECO:0000313" key="5">
    <source>
        <dbReference type="EMBL" id="KAH7357961.1"/>
    </source>
</evidence>
<keyword evidence="2" id="KW-0479">Metal-binding</keyword>
<organism evidence="5 6">
    <name type="scientific">Plectosphaerella cucumerina</name>
    <dbReference type="NCBI Taxonomy" id="40658"/>
    <lineage>
        <taxon>Eukaryota</taxon>
        <taxon>Fungi</taxon>
        <taxon>Dikarya</taxon>
        <taxon>Ascomycota</taxon>
        <taxon>Pezizomycotina</taxon>
        <taxon>Sordariomycetes</taxon>
        <taxon>Hypocreomycetidae</taxon>
        <taxon>Glomerellales</taxon>
        <taxon>Plectosphaerellaceae</taxon>
        <taxon>Plectosphaerella</taxon>
    </lineage>
</organism>
<gene>
    <name evidence="5" type="ORF">B0T11DRAFT_98219</name>
</gene>
<dbReference type="SMART" id="SM00906">
    <property type="entry name" value="Fungal_trans"/>
    <property type="match status" value="1"/>
</dbReference>
<dbReference type="Pfam" id="PF04082">
    <property type="entry name" value="Fungal_trans"/>
    <property type="match status" value="1"/>
</dbReference>
<dbReference type="GO" id="GO:0005634">
    <property type="term" value="C:nucleus"/>
    <property type="evidence" value="ECO:0007669"/>
    <property type="project" value="UniProtKB-SubCell"/>
</dbReference>
<dbReference type="Proteomes" id="UP000813385">
    <property type="component" value="Unassembled WGS sequence"/>
</dbReference>
<comment type="subcellular location">
    <subcellularLocation>
        <location evidence="1">Nucleus</location>
    </subcellularLocation>
</comment>
<dbReference type="EMBL" id="JAGPXD010000004">
    <property type="protein sequence ID" value="KAH7357961.1"/>
    <property type="molecule type" value="Genomic_DNA"/>
</dbReference>
<dbReference type="CDD" id="cd12148">
    <property type="entry name" value="fungal_TF_MHR"/>
    <property type="match status" value="1"/>
</dbReference>
<dbReference type="InterPro" id="IPR050613">
    <property type="entry name" value="Sec_Metabolite_Reg"/>
</dbReference>
<proteinExistence type="predicted"/>
<dbReference type="GO" id="GO:0008270">
    <property type="term" value="F:zinc ion binding"/>
    <property type="evidence" value="ECO:0007669"/>
    <property type="project" value="InterPro"/>
</dbReference>
<evidence type="ECO:0000256" key="3">
    <source>
        <dbReference type="ARBA" id="ARBA00023242"/>
    </source>
</evidence>
<dbReference type="GO" id="GO:0006351">
    <property type="term" value="P:DNA-templated transcription"/>
    <property type="evidence" value="ECO:0007669"/>
    <property type="project" value="InterPro"/>
</dbReference>
<accession>A0A8K0TD62</accession>
<name>A0A8K0TD62_9PEZI</name>
<dbReference type="PANTHER" id="PTHR31001">
    <property type="entry name" value="UNCHARACTERIZED TRANSCRIPTIONAL REGULATORY PROTEIN"/>
    <property type="match status" value="1"/>
</dbReference>
<evidence type="ECO:0000256" key="1">
    <source>
        <dbReference type="ARBA" id="ARBA00004123"/>
    </source>
</evidence>
<evidence type="ECO:0000256" key="2">
    <source>
        <dbReference type="ARBA" id="ARBA00022723"/>
    </source>
</evidence>